<dbReference type="EMBL" id="CP082275">
    <property type="protein sequence ID" value="USH01470.1"/>
    <property type="molecule type" value="Genomic_DNA"/>
</dbReference>
<evidence type="ECO:0000313" key="1">
    <source>
        <dbReference type="EMBL" id="USH01470.1"/>
    </source>
</evidence>
<dbReference type="Proteomes" id="UP001056255">
    <property type="component" value="Chromosome I"/>
</dbReference>
<name>A0ABY4WU85_9GAMM</name>
<reference evidence="1" key="1">
    <citation type="submission" date="2021-08" db="EMBL/GenBank/DDBJ databases">
        <authorList>
            <person name="Sakaguchi M."/>
            <person name="Kikuchi T."/>
            <person name="Urbanczyk H."/>
        </authorList>
    </citation>
    <scope>NUCLEOTIDE SEQUENCE</scope>
    <source>
        <strain evidence="1">020920N</strain>
    </source>
</reference>
<proteinExistence type="predicted"/>
<accession>A0ABY4WU85</accession>
<evidence type="ECO:0008006" key="3">
    <source>
        <dbReference type="Google" id="ProtNLM"/>
    </source>
</evidence>
<organism evidence="1 2">
    <name type="scientific">Grimontia kaedaensis</name>
    <dbReference type="NCBI Taxonomy" id="2872157"/>
    <lineage>
        <taxon>Bacteria</taxon>
        <taxon>Pseudomonadati</taxon>
        <taxon>Pseudomonadota</taxon>
        <taxon>Gammaproteobacteria</taxon>
        <taxon>Vibrionales</taxon>
        <taxon>Vibrionaceae</taxon>
        <taxon>Grimontia</taxon>
    </lineage>
</organism>
<keyword evidence="2" id="KW-1185">Reference proteome</keyword>
<sequence>MDIVIEEEQWSYVCFERGEEIFLTYLVQTGPAMVDYTVKLNTNEIASIKSGMYKAKSLVGSFDSSRFVKPAIWPQK</sequence>
<evidence type="ECO:0000313" key="2">
    <source>
        <dbReference type="Proteomes" id="UP001056255"/>
    </source>
</evidence>
<gene>
    <name evidence="1" type="ORF">K6Q96_11220</name>
</gene>
<protein>
    <recommendedName>
        <fullName evidence="3">KTSC domain-containing protein</fullName>
    </recommendedName>
</protein>
<dbReference type="RefSeq" id="WP_251875791.1">
    <property type="nucleotide sequence ID" value="NZ_CP082275.1"/>
</dbReference>